<dbReference type="EMBL" id="BAAAXF010000074">
    <property type="protein sequence ID" value="GAA3503244.1"/>
    <property type="molecule type" value="Genomic_DNA"/>
</dbReference>
<evidence type="ECO:0000313" key="5">
    <source>
        <dbReference type="EMBL" id="GAA3503244.1"/>
    </source>
</evidence>
<comment type="caution">
    <text evidence="5">The sequence shown here is derived from an EMBL/GenBank/DDBJ whole genome shotgun (WGS) entry which is preliminary data.</text>
</comment>
<gene>
    <name evidence="5" type="ORF">GCM10019016_103540</name>
</gene>
<evidence type="ECO:0000256" key="4">
    <source>
        <dbReference type="SAM" id="MobiDB-lite"/>
    </source>
</evidence>
<evidence type="ECO:0000313" key="6">
    <source>
        <dbReference type="Proteomes" id="UP001501455"/>
    </source>
</evidence>
<dbReference type="InterPro" id="IPR051782">
    <property type="entry name" value="ABC_Transporter_VariousFunc"/>
</dbReference>
<feature type="compositionally biased region" description="Basic and acidic residues" evidence="4">
    <location>
        <begin position="86"/>
        <end position="98"/>
    </location>
</feature>
<feature type="compositionally biased region" description="Basic residues" evidence="4">
    <location>
        <begin position="74"/>
        <end position="85"/>
    </location>
</feature>
<dbReference type="InterPro" id="IPR027417">
    <property type="entry name" value="P-loop_NTPase"/>
</dbReference>
<sequence>MATRPQPGGRGAKGSAQKVALAQALFIPPDLLVLDEPWSGLDSSAHDVLAELIDEVAAQGGAVVFTDHRDARPLRVHPQRRPGHPARRESCPDDRAGPDRAAPGSVEVLMCSGLRGVELPDPRRSRGL</sequence>
<name>A0ABP6U8J2_9ACTN</name>
<evidence type="ECO:0000256" key="3">
    <source>
        <dbReference type="ARBA" id="ARBA00022840"/>
    </source>
</evidence>
<dbReference type="Proteomes" id="UP001501455">
    <property type="component" value="Unassembled WGS sequence"/>
</dbReference>
<dbReference type="PANTHER" id="PTHR42939">
    <property type="entry name" value="ABC TRANSPORTER ATP-BINDING PROTEIN ALBC-RELATED"/>
    <property type="match status" value="1"/>
</dbReference>
<dbReference type="PANTHER" id="PTHR42939:SF1">
    <property type="entry name" value="ABC TRANSPORTER ATP-BINDING PROTEIN ALBC-RELATED"/>
    <property type="match status" value="1"/>
</dbReference>
<accession>A0ABP6U8J2</accession>
<proteinExistence type="predicted"/>
<evidence type="ECO:0008006" key="7">
    <source>
        <dbReference type="Google" id="ProtNLM"/>
    </source>
</evidence>
<keyword evidence="2" id="KW-0547">Nucleotide-binding</keyword>
<evidence type="ECO:0000256" key="2">
    <source>
        <dbReference type="ARBA" id="ARBA00022741"/>
    </source>
</evidence>
<evidence type="ECO:0000256" key="1">
    <source>
        <dbReference type="ARBA" id="ARBA00022448"/>
    </source>
</evidence>
<dbReference type="Gene3D" id="3.40.50.300">
    <property type="entry name" value="P-loop containing nucleotide triphosphate hydrolases"/>
    <property type="match status" value="1"/>
</dbReference>
<keyword evidence="6" id="KW-1185">Reference proteome</keyword>
<organism evidence="5 6">
    <name type="scientific">Streptomyces prasinosporus</name>
    <dbReference type="NCBI Taxonomy" id="68256"/>
    <lineage>
        <taxon>Bacteria</taxon>
        <taxon>Bacillati</taxon>
        <taxon>Actinomycetota</taxon>
        <taxon>Actinomycetes</taxon>
        <taxon>Kitasatosporales</taxon>
        <taxon>Streptomycetaceae</taxon>
        <taxon>Streptomyces</taxon>
        <taxon>Streptomyces albogriseolus group</taxon>
    </lineage>
</organism>
<feature type="region of interest" description="Disordered" evidence="4">
    <location>
        <begin position="69"/>
        <end position="105"/>
    </location>
</feature>
<dbReference type="SUPFAM" id="SSF52540">
    <property type="entry name" value="P-loop containing nucleoside triphosphate hydrolases"/>
    <property type="match status" value="1"/>
</dbReference>
<keyword evidence="3" id="KW-0067">ATP-binding</keyword>
<protein>
    <recommendedName>
        <fullName evidence="7">ATP-binding cassette domain-containing protein</fullName>
    </recommendedName>
</protein>
<reference evidence="6" key="1">
    <citation type="journal article" date="2019" name="Int. J. Syst. Evol. Microbiol.">
        <title>The Global Catalogue of Microorganisms (GCM) 10K type strain sequencing project: providing services to taxonomists for standard genome sequencing and annotation.</title>
        <authorList>
            <consortium name="The Broad Institute Genomics Platform"/>
            <consortium name="The Broad Institute Genome Sequencing Center for Infectious Disease"/>
            <person name="Wu L."/>
            <person name="Ma J."/>
        </authorList>
    </citation>
    <scope>NUCLEOTIDE SEQUENCE [LARGE SCALE GENOMIC DNA]</scope>
    <source>
        <strain evidence="6">JCM 4816</strain>
    </source>
</reference>
<keyword evidence="1" id="KW-0813">Transport</keyword>